<feature type="binding site" evidence="20">
    <location>
        <position position="208"/>
    </location>
    <ligand>
        <name>Ca(2+)</name>
        <dbReference type="ChEBI" id="CHEBI:29108"/>
    </ligand>
</feature>
<keyword evidence="10" id="KW-0221">Differentiation</keyword>
<dbReference type="Gene3D" id="2.60.120.200">
    <property type="match status" value="1"/>
</dbReference>
<dbReference type="CDD" id="cd00057">
    <property type="entry name" value="FA58C"/>
    <property type="match status" value="2"/>
</dbReference>
<evidence type="ECO:0000256" key="14">
    <source>
        <dbReference type="ARBA" id="ARBA00022989"/>
    </source>
</evidence>
<dbReference type="GO" id="GO:0002040">
    <property type="term" value="P:sprouting angiogenesis"/>
    <property type="evidence" value="ECO:0007669"/>
    <property type="project" value="TreeGrafter"/>
</dbReference>
<evidence type="ECO:0000256" key="18">
    <source>
        <dbReference type="ARBA" id="ARBA00023180"/>
    </source>
</evidence>
<dbReference type="GO" id="GO:0017154">
    <property type="term" value="F:semaphorin receptor activity"/>
    <property type="evidence" value="ECO:0007669"/>
    <property type="project" value="InterPro"/>
</dbReference>
<feature type="disulfide bond" evidence="21">
    <location>
        <begin position="277"/>
        <end position="426"/>
    </location>
</feature>
<evidence type="ECO:0000256" key="22">
    <source>
        <dbReference type="PROSITE-ProRule" id="PRU00059"/>
    </source>
</evidence>
<feature type="disulfide bond" evidence="21">
    <location>
        <begin position="433"/>
        <end position="588"/>
    </location>
</feature>
<feature type="region of interest" description="Disordered" evidence="23">
    <location>
        <begin position="729"/>
        <end position="764"/>
    </location>
</feature>
<keyword evidence="9" id="KW-0677">Repeat</keyword>
<dbReference type="PANTHER" id="PTHR46806:SF4">
    <property type="entry name" value="NEUROPILIN-1"/>
    <property type="match status" value="1"/>
</dbReference>
<dbReference type="InterPro" id="IPR000421">
    <property type="entry name" value="FA58C"/>
</dbReference>
<dbReference type="GO" id="GO:0010595">
    <property type="term" value="P:positive regulation of endothelial cell migration"/>
    <property type="evidence" value="ECO:0007669"/>
    <property type="project" value="TreeGrafter"/>
</dbReference>
<evidence type="ECO:0008006" key="31">
    <source>
        <dbReference type="Google" id="ProtNLM"/>
    </source>
</evidence>
<comment type="similarity">
    <text evidence="2">Belongs to the neuropilin family.</text>
</comment>
<dbReference type="PROSITE" id="PS50060">
    <property type="entry name" value="MAM_2"/>
    <property type="match status" value="1"/>
</dbReference>
<evidence type="ECO:0000256" key="11">
    <source>
        <dbReference type="ARBA" id="ARBA00022837"/>
    </source>
</evidence>
<dbReference type="FunFam" id="2.60.120.260:FF:000002">
    <property type="entry name" value="Coagulation factor VIII"/>
    <property type="match status" value="1"/>
</dbReference>
<evidence type="ECO:0000256" key="5">
    <source>
        <dbReference type="ARBA" id="ARBA00022674"/>
    </source>
</evidence>
<comment type="caution">
    <text evidence="29">The sequence shown here is derived from an EMBL/GenBank/DDBJ whole genome shotgun (WGS) entry which is preliminary data.</text>
</comment>
<keyword evidence="3" id="KW-0217">Developmental protein</keyword>
<evidence type="ECO:0000256" key="19">
    <source>
        <dbReference type="ARBA" id="ARBA00023207"/>
    </source>
</evidence>
<feature type="transmembrane region" description="Helical" evidence="24">
    <location>
        <begin position="948"/>
        <end position="973"/>
    </location>
</feature>
<dbReference type="SUPFAM" id="SSF49785">
    <property type="entry name" value="Galactose-binding domain-like"/>
    <property type="match status" value="2"/>
</dbReference>
<dbReference type="FunFam" id="2.60.120.290:FF:000003">
    <property type="entry name" value="Neuropilin"/>
    <property type="match status" value="1"/>
</dbReference>
<feature type="region of interest" description="Disordered" evidence="23">
    <location>
        <begin position="807"/>
        <end position="830"/>
    </location>
</feature>
<evidence type="ECO:0000256" key="10">
    <source>
        <dbReference type="ARBA" id="ARBA00022782"/>
    </source>
</evidence>
<reference evidence="29" key="1">
    <citation type="submission" date="2023-08" db="EMBL/GenBank/DDBJ databases">
        <title>Pelteobagrus vachellii genome.</title>
        <authorList>
            <person name="Liu H."/>
        </authorList>
    </citation>
    <scope>NUCLEOTIDE SEQUENCE</scope>
    <source>
        <strain evidence="29">PRFRI_2022a</strain>
        <tissue evidence="29">Muscle</tissue>
    </source>
</reference>
<dbReference type="SUPFAM" id="SSF49854">
    <property type="entry name" value="Spermadhesin, CUB domain"/>
    <property type="match status" value="2"/>
</dbReference>
<keyword evidence="8 25" id="KW-0732">Signal</keyword>
<dbReference type="SMART" id="SM00231">
    <property type="entry name" value="FA58C"/>
    <property type="match status" value="2"/>
</dbReference>
<gene>
    <name evidence="29" type="ORF">Q7C36_000443</name>
</gene>
<sequence>MYVALLFVSLVGLSSFTVLAQIDSACGGNITITSAGYVTSPGYPSGYPLSQQCVWLISAPDQHQRILINFNPHFELESRECKYDFLEVYDGDNEKASLVGKYCGKIAPSPITSSGNSLMIKFTSDYETTGAGFSIRYEVHRTVTECSRNFTALSGLIQTPGFPDKYPNNLECTLIIFAPKMSEIVLEFESFDMEQNPTGPAEASCRFDYLEIWDGYPTVGPHVGRYCGSSSPGRVVSYTGILSLSIHTDNAIAKGGFSCNYRIQSNHQPGHEQANECLSPLGMESGEISNDRITSSSQYNPSWSPIRSRLNNHDNGWTPSEDSYREWIQVDLGFLRYVSAIGTQGAVSKETKKAYYVKTYKVSISTNGEDWIMVKDGTKHKVFQGSNNPTDEVRDFFPKPTLTRYIRIRPLTWEQGICLRFELYGCKISDSSCSSMLGMVSGQILDSQISVWPELERGWLPEQARLLTGRSGWVAPVPSVPYGTTNSPWLTVDLGITHWVNAIILQGGRHKDKIMFVKRFKLAYSTDGSVWSYMQEENSTKVKAFMGNQNHDTPEVRSFKPLTMRFLRVYPERGSHEGMALRLELLGCDTQYATPLPPATTMATTVWVTANIAVTSPGADNNAVTSPIAGITTTEDGDDEFATYQSGIGTSEDYEPTGTVAEPMESAYLWFNCNFGWLDSPSFCGWSLDSIGQVEWLLQNQDMPSKYQLPNEDYTGEPGNFIYTALTRESHTETEKPSEPELKQTQTGRKMGMEGKRTTEAVRQNEMESKVRLARLVSLPVTSLDEDLCVSFWYRFSGENTGALHIRQKTERGGDRLRKSGELQDDRTDTQSGGYMIEQEVLLWRKEWEKTKGWKEGRVLIPLADKPYKVIIEGIVDSTLSGHISVDNVRIAPEIHAAECKDPEFEFEVTIGPANQEPAECKLEQRCKDIVWRFGHWDGSMLKTMNPILITIIVMSAVGVLLGAVCVTVLYCACSHNTERTTSALEDYKFELVDGLRFKKDTVSPEKSYTEA</sequence>
<dbReference type="PROSITE" id="PS01180">
    <property type="entry name" value="CUB"/>
    <property type="match status" value="2"/>
</dbReference>
<keyword evidence="12" id="KW-0524">Neurogenesis</keyword>
<keyword evidence="15 24" id="KW-0472">Membrane</keyword>
<feature type="compositionally biased region" description="Basic and acidic residues" evidence="23">
    <location>
        <begin position="808"/>
        <end position="829"/>
    </location>
</feature>
<keyword evidence="18" id="KW-0325">Glycoprotein</keyword>
<dbReference type="SUPFAM" id="SSF49899">
    <property type="entry name" value="Concanavalin A-like lectins/glucanases"/>
    <property type="match status" value="1"/>
</dbReference>
<feature type="binding site" evidence="20">
    <location>
        <position position="249"/>
    </location>
    <ligand>
        <name>Ca(2+)</name>
        <dbReference type="ChEBI" id="CHEBI:29108"/>
    </ligand>
</feature>
<dbReference type="SMART" id="SM00042">
    <property type="entry name" value="CUB"/>
    <property type="match status" value="2"/>
</dbReference>
<evidence type="ECO:0000256" key="16">
    <source>
        <dbReference type="ARBA" id="ARBA00023157"/>
    </source>
</evidence>
<evidence type="ECO:0000256" key="8">
    <source>
        <dbReference type="ARBA" id="ARBA00022729"/>
    </source>
</evidence>
<evidence type="ECO:0000256" key="15">
    <source>
        <dbReference type="ARBA" id="ARBA00023136"/>
    </source>
</evidence>
<keyword evidence="4" id="KW-0037">Angiogenesis</keyword>
<proteinExistence type="inferred from homology"/>
<dbReference type="CDD" id="cd06263">
    <property type="entry name" value="MAM"/>
    <property type="match status" value="1"/>
</dbReference>
<feature type="domain" description="CUB" evidence="26">
    <location>
        <begin position="26"/>
        <end position="140"/>
    </location>
</feature>
<evidence type="ECO:0000313" key="30">
    <source>
        <dbReference type="Proteomes" id="UP001187315"/>
    </source>
</evidence>
<dbReference type="GO" id="GO:0005925">
    <property type="term" value="C:focal adhesion"/>
    <property type="evidence" value="ECO:0007669"/>
    <property type="project" value="TreeGrafter"/>
</dbReference>
<evidence type="ECO:0000256" key="3">
    <source>
        <dbReference type="ARBA" id="ARBA00022473"/>
    </source>
</evidence>
<dbReference type="GO" id="GO:0009611">
    <property type="term" value="P:response to wounding"/>
    <property type="evidence" value="ECO:0007669"/>
    <property type="project" value="TreeGrafter"/>
</dbReference>
<dbReference type="EMBL" id="JAVHJS010000001">
    <property type="protein sequence ID" value="KAK2868572.1"/>
    <property type="molecule type" value="Genomic_DNA"/>
</dbReference>
<evidence type="ECO:0000256" key="1">
    <source>
        <dbReference type="ARBA" id="ARBA00004479"/>
    </source>
</evidence>
<dbReference type="GO" id="GO:0001570">
    <property type="term" value="P:vasculogenesis"/>
    <property type="evidence" value="ECO:0007669"/>
    <property type="project" value="TreeGrafter"/>
</dbReference>
<dbReference type="Pfam" id="PF00431">
    <property type="entry name" value="CUB"/>
    <property type="match status" value="2"/>
</dbReference>
<dbReference type="PROSITE" id="PS01286">
    <property type="entry name" value="FA58C_2"/>
    <property type="match status" value="2"/>
</dbReference>
<organism evidence="29 30">
    <name type="scientific">Tachysurus vachellii</name>
    <name type="common">Darkbarbel catfish</name>
    <name type="synonym">Pelteobagrus vachellii</name>
    <dbReference type="NCBI Taxonomy" id="175792"/>
    <lineage>
        <taxon>Eukaryota</taxon>
        <taxon>Metazoa</taxon>
        <taxon>Chordata</taxon>
        <taxon>Craniata</taxon>
        <taxon>Vertebrata</taxon>
        <taxon>Euteleostomi</taxon>
        <taxon>Actinopterygii</taxon>
        <taxon>Neopterygii</taxon>
        <taxon>Teleostei</taxon>
        <taxon>Ostariophysi</taxon>
        <taxon>Siluriformes</taxon>
        <taxon>Bagridae</taxon>
        <taxon>Tachysurus</taxon>
    </lineage>
</organism>
<comment type="caution">
    <text evidence="22">Lacks conserved residue(s) required for the propagation of feature annotation.</text>
</comment>
<dbReference type="InterPro" id="IPR050633">
    <property type="entry name" value="Neuropilin_MCO_CoagFactor"/>
</dbReference>
<feature type="domain" description="F5/8 type C" evidence="27">
    <location>
        <begin position="433"/>
        <end position="588"/>
    </location>
</feature>
<dbReference type="Pfam" id="PF00629">
    <property type="entry name" value="MAM"/>
    <property type="match status" value="1"/>
</dbReference>
<dbReference type="GO" id="GO:0001755">
    <property type="term" value="P:neural crest cell migration"/>
    <property type="evidence" value="ECO:0007669"/>
    <property type="project" value="TreeGrafter"/>
</dbReference>
<dbReference type="SMART" id="SM00137">
    <property type="entry name" value="MAM"/>
    <property type="match status" value="1"/>
</dbReference>
<feature type="domain" description="MAM" evidence="28">
    <location>
        <begin position="671"/>
        <end position="902"/>
    </location>
</feature>
<protein>
    <recommendedName>
        <fullName evidence="31">Neuropilin</fullName>
    </recommendedName>
</protein>
<feature type="disulfide bond" evidence="21">
    <location>
        <begin position="81"/>
        <end position="103"/>
    </location>
</feature>
<dbReference type="GO" id="GO:0008201">
    <property type="term" value="F:heparin binding"/>
    <property type="evidence" value="ECO:0007669"/>
    <property type="project" value="UniProtKB-KW"/>
</dbReference>
<dbReference type="InterPro" id="IPR035914">
    <property type="entry name" value="Sperma_CUB_dom_sf"/>
</dbReference>
<evidence type="ECO:0000259" key="28">
    <source>
        <dbReference type="PROSITE" id="PS50060"/>
    </source>
</evidence>
<dbReference type="GO" id="GO:0030424">
    <property type="term" value="C:axon"/>
    <property type="evidence" value="ECO:0007669"/>
    <property type="project" value="TreeGrafter"/>
</dbReference>
<keyword evidence="17" id="KW-0675">Receptor</keyword>
<dbReference type="FunFam" id="2.60.120.290:FF:000010">
    <property type="entry name" value="Neuropilin"/>
    <property type="match status" value="1"/>
</dbReference>
<feature type="domain" description="CUB" evidence="26">
    <location>
        <begin position="146"/>
        <end position="264"/>
    </location>
</feature>
<feature type="disulfide bond" evidence="21 22">
    <location>
        <begin position="26"/>
        <end position="53"/>
    </location>
</feature>
<accession>A0AA88P1E1</accession>
<evidence type="ECO:0000256" key="13">
    <source>
        <dbReference type="ARBA" id="ARBA00022974"/>
    </source>
</evidence>
<keyword evidence="19" id="KW-0357">Heparan sulfate</keyword>
<evidence type="ECO:0000256" key="12">
    <source>
        <dbReference type="ARBA" id="ARBA00022902"/>
    </source>
</evidence>
<evidence type="ECO:0000256" key="6">
    <source>
        <dbReference type="ARBA" id="ARBA00022692"/>
    </source>
</evidence>
<keyword evidence="11 20" id="KW-0106">Calcium</keyword>
<evidence type="ECO:0000256" key="4">
    <source>
        <dbReference type="ARBA" id="ARBA00022657"/>
    </source>
</evidence>
<feature type="signal peptide" evidence="25">
    <location>
        <begin position="1"/>
        <end position="20"/>
    </location>
</feature>
<keyword evidence="14 24" id="KW-1133">Transmembrane helix</keyword>
<feature type="binding site" evidence="20">
    <location>
        <position position="194"/>
    </location>
    <ligand>
        <name>Ca(2+)</name>
        <dbReference type="ChEBI" id="CHEBI:29108"/>
    </ligand>
</feature>
<evidence type="ECO:0000259" key="26">
    <source>
        <dbReference type="PROSITE" id="PS01180"/>
    </source>
</evidence>
<feature type="compositionally biased region" description="Basic and acidic residues" evidence="23">
    <location>
        <begin position="729"/>
        <end position="742"/>
    </location>
</feature>
<evidence type="ECO:0000256" key="17">
    <source>
        <dbReference type="ARBA" id="ARBA00023170"/>
    </source>
</evidence>
<evidence type="ECO:0000256" key="2">
    <source>
        <dbReference type="ARBA" id="ARBA00006078"/>
    </source>
</evidence>
<evidence type="ECO:0000256" key="24">
    <source>
        <dbReference type="SAM" id="Phobius"/>
    </source>
</evidence>
<dbReference type="Gene3D" id="2.60.120.260">
    <property type="entry name" value="Galactose-binding domain-like"/>
    <property type="match status" value="2"/>
</dbReference>
<keyword evidence="5" id="KW-0358">Heparin-binding</keyword>
<dbReference type="CDD" id="cd00041">
    <property type="entry name" value="CUB"/>
    <property type="match status" value="2"/>
</dbReference>
<dbReference type="InterPro" id="IPR008979">
    <property type="entry name" value="Galactose-bd-like_sf"/>
</dbReference>
<dbReference type="GO" id="GO:0005886">
    <property type="term" value="C:plasma membrane"/>
    <property type="evidence" value="ECO:0007669"/>
    <property type="project" value="TreeGrafter"/>
</dbReference>
<dbReference type="PANTHER" id="PTHR46806">
    <property type="entry name" value="F5/8 TYPE C DOMAIN-CONTAINING PROTEIN"/>
    <property type="match status" value="1"/>
</dbReference>
<dbReference type="InterPro" id="IPR022579">
    <property type="entry name" value="Neuropilin_C"/>
</dbReference>
<evidence type="ECO:0000256" key="25">
    <source>
        <dbReference type="SAM" id="SignalP"/>
    </source>
</evidence>
<feature type="domain" description="F5/8 type C" evidence="27">
    <location>
        <begin position="277"/>
        <end position="426"/>
    </location>
</feature>
<feature type="disulfide bond" evidence="21">
    <location>
        <begin position="205"/>
        <end position="227"/>
    </location>
</feature>
<name>A0AA88P1E1_TACVA</name>
<dbReference type="GO" id="GO:0005021">
    <property type="term" value="F:vascular endothelial growth factor receptor activity"/>
    <property type="evidence" value="ECO:0007669"/>
    <property type="project" value="InterPro"/>
</dbReference>
<evidence type="ECO:0000256" key="7">
    <source>
        <dbReference type="ARBA" id="ARBA00022723"/>
    </source>
</evidence>
<dbReference type="Proteomes" id="UP001187315">
    <property type="component" value="Unassembled WGS sequence"/>
</dbReference>
<keyword evidence="13" id="KW-0654">Proteoglycan</keyword>
<dbReference type="InterPro" id="IPR000859">
    <property type="entry name" value="CUB_dom"/>
</dbReference>
<dbReference type="PIRSF" id="PIRSF036960">
    <property type="entry name" value="Neuropilin"/>
    <property type="match status" value="1"/>
</dbReference>
<keyword evidence="6 24" id="KW-0812">Transmembrane</keyword>
<dbReference type="InterPro" id="IPR014648">
    <property type="entry name" value="Neuropilin"/>
</dbReference>
<dbReference type="GO" id="GO:0048010">
    <property type="term" value="P:vascular endothelial growth factor receptor signaling pathway"/>
    <property type="evidence" value="ECO:0007669"/>
    <property type="project" value="TreeGrafter"/>
</dbReference>
<dbReference type="Pfam" id="PF11980">
    <property type="entry name" value="DUF3481"/>
    <property type="match status" value="1"/>
</dbReference>
<keyword evidence="7 20" id="KW-0479">Metal-binding</keyword>
<dbReference type="GO" id="GO:0038085">
    <property type="term" value="F:vascular endothelial growth factor binding"/>
    <property type="evidence" value="ECO:0007669"/>
    <property type="project" value="TreeGrafter"/>
</dbReference>
<dbReference type="InterPro" id="IPR000998">
    <property type="entry name" value="MAM_dom"/>
</dbReference>
<evidence type="ECO:0000313" key="29">
    <source>
        <dbReference type="EMBL" id="KAK2868572.1"/>
    </source>
</evidence>
<evidence type="ECO:0000256" key="9">
    <source>
        <dbReference type="ARBA" id="ARBA00022737"/>
    </source>
</evidence>
<dbReference type="PROSITE" id="PS01285">
    <property type="entry name" value="FA58C_1"/>
    <property type="match status" value="2"/>
</dbReference>
<evidence type="ECO:0000256" key="23">
    <source>
        <dbReference type="SAM" id="MobiDB-lite"/>
    </source>
</evidence>
<dbReference type="GO" id="GO:0046872">
    <property type="term" value="F:metal ion binding"/>
    <property type="evidence" value="ECO:0007669"/>
    <property type="project" value="UniProtKB-KW"/>
</dbReference>
<comment type="subcellular location">
    <subcellularLocation>
        <location evidence="1">Membrane</location>
        <topology evidence="1">Single-pass type I membrane protein</topology>
    </subcellularLocation>
</comment>
<dbReference type="Gene3D" id="2.60.120.290">
    <property type="entry name" value="Spermadhesin, CUB domain"/>
    <property type="match status" value="2"/>
</dbReference>
<keyword evidence="30" id="KW-1185">Reference proteome</keyword>
<dbReference type="GO" id="GO:0051491">
    <property type="term" value="P:positive regulation of filopodium assembly"/>
    <property type="evidence" value="ECO:0007669"/>
    <property type="project" value="TreeGrafter"/>
</dbReference>
<dbReference type="AlphaFoldDB" id="A0AA88P1E1"/>
<feature type="chain" id="PRO_5041696145" description="Neuropilin" evidence="25">
    <location>
        <begin position="21"/>
        <end position="1012"/>
    </location>
</feature>
<feature type="compositionally biased region" description="Basic and acidic residues" evidence="23">
    <location>
        <begin position="751"/>
        <end position="764"/>
    </location>
</feature>
<dbReference type="PROSITE" id="PS50022">
    <property type="entry name" value="FA58C_3"/>
    <property type="match status" value="2"/>
</dbReference>
<dbReference type="GO" id="GO:0030947">
    <property type="term" value="P:regulation of vascular endothelial growth factor receptor signaling pathway"/>
    <property type="evidence" value="ECO:0007669"/>
    <property type="project" value="TreeGrafter"/>
</dbReference>
<evidence type="ECO:0000256" key="20">
    <source>
        <dbReference type="PIRSR" id="PIRSR036960-1"/>
    </source>
</evidence>
<evidence type="ECO:0000256" key="21">
    <source>
        <dbReference type="PIRSR" id="PIRSR036960-2"/>
    </source>
</evidence>
<dbReference type="FunFam" id="2.60.120.260:FF:000013">
    <property type="entry name" value="Neuropilin"/>
    <property type="match status" value="1"/>
</dbReference>
<evidence type="ECO:0000259" key="27">
    <source>
        <dbReference type="PROSITE" id="PS50022"/>
    </source>
</evidence>
<dbReference type="GO" id="GO:0007411">
    <property type="term" value="P:axon guidance"/>
    <property type="evidence" value="ECO:0007669"/>
    <property type="project" value="InterPro"/>
</dbReference>
<keyword evidence="16 21" id="KW-1015">Disulfide bond</keyword>
<dbReference type="InterPro" id="IPR013320">
    <property type="entry name" value="ConA-like_dom_sf"/>
</dbReference>
<feature type="disulfide bond" evidence="21">
    <location>
        <begin position="146"/>
        <end position="172"/>
    </location>
</feature>
<dbReference type="Pfam" id="PF00754">
    <property type="entry name" value="F5_F8_type_C"/>
    <property type="match status" value="2"/>
</dbReference>